<organism evidence="6 7">
    <name type="scientific">Jiangella rhizosphaerae</name>
    <dbReference type="NCBI Taxonomy" id="2293569"/>
    <lineage>
        <taxon>Bacteria</taxon>
        <taxon>Bacillati</taxon>
        <taxon>Actinomycetota</taxon>
        <taxon>Actinomycetes</taxon>
        <taxon>Jiangellales</taxon>
        <taxon>Jiangellaceae</taxon>
        <taxon>Jiangella</taxon>
    </lineage>
</organism>
<dbReference type="GO" id="GO:0003700">
    <property type="term" value="F:DNA-binding transcription factor activity"/>
    <property type="evidence" value="ECO:0007669"/>
    <property type="project" value="InterPro"/>
</dbReference>
<dbReference type="SMART" id="SM00342">
    <property type="entry name" value="HTH_ARAC"/>
    <property type="match status" value="1"/>
</dbReference>
<evidence type="ECO:0000259" key="5">
    <source>
        <dbReference type="PROSITE" id="PS01124"/>
    </source>
</evidence>
<dbReference type="InterPro" id="IPR018060">
    <property type="entry name" value="HTH_AraC"/>
</dbReference>
<dbReference type="GO" id="GO:0043565">
    <property type="term" value="F:sequence-specific DNA binding"/>
    <property type="evidence" value="ECO:0007669"/>
    <property type="project" value="InterPro"/>
</dbReference>
<evidence type="ECO:0000256" key="4">
    <source>
        <dbReference type="SAM" id="MobiDB-lite"/>
    </source>
</evidence>
<keyword evidence="7" id="KW-1185">Reference proteome</keyword>
<keyword evidence="2" id="KW-0238">DNA-binding</keyword>
<reference evidence="6 7" key="1">
    <citation type="submission" date="2018-09" db="EMBL/GenBank/DDBJ databases">
        <title>Isolation, diversity and antifungal activity of actinobacteria from wheat.</title>
        <authorList>
            <person name="Han C."/>
        </authorList>
    </citation>
    <scope>NUCLEOTIDE SEQUENCE [LARGE SCALE GENOMIC DNA]</scope>
    <source>
        <strain evidence="6 7">NEAU-YY265</strain>
    </source>
</reference>
<feature type="region of interest" description="Disordered" evidence="4">
    <location>
        <begin position="361"/>
        <end position="393"/>
    </location>
</feature>
<protein>
    <submittedName>
        <fullName evidence="6">AraC family transcriptional regulator</fullName>
    </submittedName>
</protein>
<dbReference type="EMBL" id="QUAL01000184">
    <property type="protein sequence ID" value="RIQ18994.1"/>
    <property type="molecule type" value="Genomic_DNA"/>
</dbReference>
<dbReference type="Pfam" id="PF17853">
    <property type="entry name" value="GGDEF_2"/>
    <property type="match status" value="1"/>
</dbReference>
<dbReference type="PANTHER" id="PTHR43280:SF2">
    <property type="entry name" value="HTH-TYPE TRANSCRIPTIONAL REGULATOR EXSA"/>
    <property type="match status" value="1"/>
</dbReference>
<dbReference type="PROSITE" id="PS01124">
    <property type="entry name" value="HTH_ARAC_FAMILY_2"/>
    <property type="match status" value="1"/>
</dbReference>
<dbReference type="PANTHER" id="PTHR43280">
    <property type="entry name" value="ARAC-FAMILY TRANSCRIPTIONAL REGULATOR"/>
    <property type="match status" value="1"/>
</dbReference>
<keyword evidence="1" id="KW-0805">Transcription regulation</keyword>
<sequence>MIGCVVALCVDLDDYLVQAQRRGRDWAEHARAEAERVVTTACADHGAGSVGAVPPDSWLVTLSGPAPDGLRDDAWELATRIRGRIAGSTSATASVAVSSVADGRGAAARAARQARETLAGKVLGGGGQILTARTGDVPLEPPDITRAIVGLVRRGDTARAVVRVEMWVDTLLRHGASPRDVFARCLPGLVMDVAAAVDPSRAEDGSPRWRSTLGLVSLADLVALSELHERSQVHEWLVNRFGALSRLAGPADRPGLAGRAHDLLRRRFTDDRLTLARAAAELGVSPFHLAHTLRQDSGTTFRRLLTGLRVRKALGLLGGGELPVAEVGRRCGFATTRQFRATMLREVGLSPSELRARGRAGLLGQGGDEAGDGAAEHLRQIGVGQPREDHAAQ</sequence>
<gene>
    <name evidence="6" type="ORF">DY240_20210</name>
</gene>
<evidence type="ECO:0000256" key="2">
    <source>
        <dbReference type="ARBA" id="ARBA00023125"/>
    </source>
</evidence>
<evidence type="ECO:0000256" key="1">
    <source>
        <dbReference type="ARBA" id="ARBA00023015"/>
    </source>
</evidence>
<dbReference type="InterPro" id="IPR009057">
    <property type="entry name" value="Homeodomain-like_sf"/>
</dbReference>
<dbReference type="Pfam" id="PF12833">
    <property type="entry name" value="HTH_18"/>
    <property type="match status" value="1"/>
</dbReference>
<dbReference type="InterPro" id="IPR041522">
    <property type="entry name" value="CdaR_GGDEF"/>
</dbReference>
<dbReference type="OrthoDB" id="2060755at2"/>
<evidence type="ECO:0000313" key="7">
    <source>
        <dbReference type="Proteomes" id="UP000284057"/>
    </source>
</evidence>
<name>A0A418KM23_9ACTN</name>
<keyword evidence="3" id="KW-0804">Transcription</keyword>
<dbReference type="SUPFAM" id="SSF46689">
    <property type="entry name" value="Homeodomain-like"/>
    <property type="match status" value="1"/>
</dbReference>
<evidence type="ECO:0000256" key="3">
    <source>
        <dbReference type="ARBA" id="ARBA00023163"/>
    </source>
</evidence>
<dbReference type="Gene3D" id="1.10.10.60">
    <property type="entry name" value="Homeodomain-like"/>
    <property type="match status" value="1"/>
</dbReference>
<feature type="domain" description="HTH araC/xylS-type" evidence="5">
    <location>
        <begin position="258"/>
        <end position="357"/>
    </location>
</feature>
<evidence type="ECO:0000313" key="6">
    <source>
        <dbReference type="EMBL" id="RIQ18994.1"/>
    </source>
</evidence>
<dbReference type="Proteomes" id="UP000284057">
    <property type="component" value="Unassembled WGS sequence"/>
</dbReference>
<proteinExistence type="predicted"/>
<dbReference type="AlphaFoldDB" id="A0A418KM23"/>
<accession>A0A418KM23</accession>
<comment type="caution">
    <text evidence="6">The sequence shown here is derived from an EMBL/GenBank/DDBJ whole genome shotgun (WGS) entry which is preliminary data.</text>
</comment>